<protein>
    <submittedName>
        <fullName evidence="2">Uncharacterized protein</fullName>
    </submittedName>
</protein>
<gene>
    <name evidence="2" type="ORF">J1N51_00995</name>
</gene>
<name>A0A975HK96_9GAMM</name>
<proteinExistence type="predicted"/>
<dbReference type="EMBL" id="CP072110">
    <property type="protein sequence ID" value="QTH64094.1"/>
    <property type="molecule type" value="Genomic_DNA"/>
</dbReference>
<organism evidence="2 3">
    <name type="scientific">Psychrosphaera ytuae</name>
    <dbReference type="NCBI Taxonomy" id="2820710"/>
    <lineage>
        <taxon>Bacteria</taxon>
        <taxon>Pseudomonadati</taxon>
        <taxon>Pseudomonadota</taxon>
        <taxon>Gammaproteobacteria</taxon>
        <taxon>Alteromonadales</taxon>
        <taxon>Pseudoalteromonadaceae</taxon>
        <taxon>Psychrosphaera</taxon>
    </lineage>
</organism>
<feature type="signal peptide" evidence="1">
    <location>
        <begin position="1"/>
        <end position="22"/>
    </location>
</feature>
<accession>A0A975HK96</accession>
<keyword evidence="1" id="KW-0732">Signal</keyword>
<evidence type="ECO:0000313" key="3">
    <source>
        <dbReference type="Proteomes" id="UP000682739"/>
    </source>
</evidence>
<reference evidence="2" key="1">
    <citation type="submission" date="2021-03" db="EMBL/GenBank/DDBJ databases">
        <title>Description of Psychrosphaera ytuae sp. nov. isolated from deep sea sediment of South China Sea.</title>
        <authorList>
            <person name="Zhang J."/>
            <person name="Xu X.-D."/>
        </authorList>
    </citation>
    <scope>NUCLEOTIDE SEQUENCE</scope>
    <source>
        <strain evidence="2">MTZ26</strain>
    </source>
</reference>
<evidence type="ECO:0000313" key="2">
    <source>
        <dbReference type="EMBL" id="QTH64094.1"/>
    </source>
</evidence>
<feature type="chain" id="PRO_5036823659" evidence="1">
    <location>
        <begin position="23"/>
        <end position="134"/>
    </location>
</feature>
<keyword evidence="3" id="KW-1185">Reference proteome</keyword>
<sequence>MKKITLFTLLLSLGLSAVKVNAEQSQSYKLITVSTYLNFYLMNLNACEDFHPSTRAEAYKAEGQLYPFFERLDAKVKALDINADDKKAIKNTVTARRAKLNKQIADGEFTLEHCKAVIGLVNEGLDETLLSSIK</sequence>
<dbReference type="AlphaFoldDB" id="A0A975HK96"/>
<dbReference type="Proteomes" id="UP000682739">
    <property type="component" value="Chromosome"/>
</dbReference>
<evidence type="ECO:0000256" key="1">
    <source>
        <dbReference type="SAM" id="SignalP"/>
    </source>
</evidence>
<dbReference type="RefSeq" id="WP_208832149.1">
    <property type="nucleotide sequence ID" value="NZ_CP072110.1"/>
</dbReference>
<dbReference type="KEGG" id="psym:J1N51_00995"/>